<dbReference type="SUPFAM" id="SSF63380">
    <property type="entry name" value="Riboflavin synthase domain-like"/>
    <property type="match status" value="1"/>
</dbReference>
<dbReference type="PROSITE" id="PS51384">
    <property type="entry name" value="FAD_FR"/>
    <property type="match status" value="1"/>
</dbReference>
<dbReference type="InterPro" id="IPR001433">
    <property type="entry name" value="OxRdtase_FAD/NAD-bd"/>
</dbReference>
<dbReference type="CDD" id="cd06196">
    <property type="entry name" value="FNR_like_1"/>
    <property type="match status" value="1"/>
</dbReference>
<evidence type="ECO:0000256" key="6">
    <source>
        <dbReference type="ARBA" id="ARBA00023002"/>
    </source>
</evidence>
<dbReference type="Proteomes" id="UP001596043">
    <property type="component" value="Unassembled WGS sequence"/>
</dbReference>
<evidence type="ECO:0000256" key="7">
    <source>
        <dbReference type="ARBA" id="ARBA00023004"/>
    </source>
</evidence>
<evidence type="ECO:0000256" key="3">
    <source>
        <dbReference type="ARBA" id="ARBA00022714"/>
    </source>
</evidence>
<comment type="caution">
    <text evidence="10">The sequence shown here is derived from an EMBL/GenBank/DDBJ whole genome shotgun (WGS) entry which is preliminary data.</text>
</comment>
<evidence type="ECO:0000313" key="10">
    <source>
        <dbReference type="EMBL" id="MFC4636033.1"/>
    </source>
</evidence>
<evidence type="ECO:0000256" key="2">
    <source>
        <dbReference type="ARBA" id="ARBA00022630"/>
    </source>
</evidence>
<dbReference type="InterPro" id="IPR050415">
    <property type="entry name" value="MRET"/>
</dbReference>
<dbReference type="PANTHER" id="PTHR47354:SF8">
    <property type="entry name" value="1,2-PHENYLACETYL-COA EPOXIDASE, SUBUNIT E"/>
    <property type="match status" value="1"/>
</dbReference>
<keyword evidence="2" id="KW-0285">Flavoprotein</keyword>
<dbReference type="Pfam" id="PF08022">
    <property type="entry name" value="FAD_binding_8"/>
    <property type="match status" value="1"/>
</dbReference>
<comment type="cofactor">
    <cofactor evidence="1">
        <name>FAD</name>
        <dbReference type="ChEBI" id="CHEBI:57692"/>
    </cofactor>
</comment>
<proteinExistence type="predicted"/>
<evidence type="ECO:0000259" key="9">
    <source>
        <dbReference type="PROSITE" id="PS51384"/>
    </source>
</evidence>
<protein>
    <submittedName>
        <fullName evidence="10">FAD-binding oxidoreductase</fullName>
    </submittedName>
</protein>
<name>A0ABV9I2H5_9FLAO</name>
<evidence type="ECO:0000256" key="4">
    <source>
        <dbReference type="ARBA" id="ARBA00022723"/>
    </source>
</evidence>
<keyword evidence="8" id="KW-0411">Iron-sulfur</keyword>
<dbReference type="InterPro" id="IPR017927">
    <property type="entry name" value="FAD-bd_FR_type"/>
</dbReference>
<dbReference type="InterPro" id="IPR013112">
    <property type="entry name" value="FAD-bd_8"/>
</dbReference>
<evidence type="ECO:0000256" key="1">
    <source>
        <dbReference type="ARBA" id="ARBA00001974"/>
    </source>
</evidence>
<keyword evidence="11" id="KW-1185">Reference proteome</keyword>
<dbReference type="EMBL" id="JBHSFV010000014">
    <property type="protein sequence ID" value="MFC4636033.1"/>
    <property type="molecule type" value="Genomic_DNA"/>
</dbReference>
<evidence type="ECO:0000313" key="11">
    <source>
        <dbReference type="Proteomes" id="UP001596043"/>
    </source>
</evidence>
<feature type="domain" description="FAD-binding FR-type" evidence="9">
    <location>
        <begin position="1"/>
        <end position="101"/>
    </location>
</feature>
<keyword evidence="3" id="KW-0001">2Fe-2S</keyword>
<sequence length="221" mass="24650">MSYKITLRKIELVTHDVLRLVTDKPQGYTFTPGQATELAIDKKGYKNEKRPFTFTSLPDENELEFTIKMYPSHDGVTDELGTLKVGDELIIGDAWGAINYKGPGTFIAGGAGVTPFIAILKNLKMKGGIEKNKLILSNKTEKDIIYKANLESWLGDNVSFILSDEKTKEYDHGHVDKEYLNTKNIDVSKYVYVCGPPPMMDAVTADLYALGLPKSHLITEE</sequence>
<dbReference type="SUPFAM" id="SSF52343">
    <property type="entry name" value="Ferredoxin reductase-like, C-terminal NADP-linked domain"/>
    <property type="match status" value="1"/>
</dbReference>
<dbReference type="InterPro" id="IPR039261">
    <property type="entry name" value="FNR_nucleotide-bd"/>
</dbReference>
<accession>A0ABV9I2H5</accession>
<dbReference type="PRINTS" id="PR00410">
    <property type="entry name" value="PHEHYDRXLASE"/>
</dbReference>
<dbReference type="PANTHER" id="PTHR47354">
    <property type="entry name" value="NADH OXIDOREDUCTASE HCR"/>
    <property type="match status" value="1"/>
</dbReference>
<dbReference type="RefSeq" id="WP_379981838.1">
    <property type="nucleotide sequence ID" value="NZ_JBHSFV010000014.1"/>
</dbReference>
<reference evidence="11" key="1">
    <citation type="journal article" date="2019" name="Int. J. Syst. Evol. Microbiol.">
        <title>The Global Catalogue of Microorganisms (GCM) 10K type strain sequencing project: providing services to taxonomists for standard genome sequencing and annotation.</title>
        <authorList>
            <consortium name="The Broad Institute Genomics Platform"/>
            <consortium name="The Broad Institute Genome Sequencing Center for Infectious Disease"/>
            <person name="Wu L."/>
            <person name="Ma J."/>
        </authorList>
    </citation>
    <scope>NUCLEOTIDE SEQUENCE [LARGE SCALE GENOMIC DNA]</scope>
    <source>
        <strain evidence="11">YJ-61-S</strain>
    </source>
</reference>
<gene>
    <name evidence="10" type="ORF">ACFO3O_19140</name>
</gene>
<organism evidence="10 11">
    <name type="scientific">Dokdonia ponticola</name>
    <dbReference type="NCBI Taxonomy" id="2041041"/>
    <lineage>
        <taxon>Bacteria</taxon>
        <taxon>Pseudomonadati</taxon>
        <taxon>Bacteroidota</taxon>
        <taxon>Flavobacteriia</taxon>
        <taxon>Flavobacteriales</taxon>
        <taxon>Flavobacteriaceae</taxon>
        <taxon>Dokdonia</taxon>
    </lineage>
</organism>
<keyword evidence="5" id="KW-0274">FAD</keyword>
<dbReference type="Pfam" id="PF00175">
    <property type="entry name" value="NAD_binding_1"/>
    <property type="match status" value="1"/>
</dbReference>
<keyword evidence="7" id="KW-0408">Iron</keyword>
<dbReference type="InterPro" id="IPR017938">
    <property type="entry name" value="Riboflavin_synthase-like_b-brl"/>
</dbReference>
<evidence type="ECO:0000256" key="8">
    <source>
        <dbReference type="ARBA" id="ARBA00023014"/>
    </source>
</evidence>
<dbReference type="Gene3D" id="2.40.30.10">
    <property type="entry name" value="Translation factors"/>
    <property type="match status" value="1"/>
</dbReference>
<keyword evidence="6" id="KW-0560">Oxidoreductase</keyword>
<keyword evidence="4" id="KW-0479">Metal-binding</keyword>
<dbReference type="Gene3D" id="3.40.50.80">
    <property type="entry name" value="Nucleotide-binding domain of ferredoxin-NADP reductase (FNR) module"/>
    <property type="match status" value="1"/>
</dbReference>
<evidence type="ECO:0000256" key="5">
    <source>
        <dbReference type="ARBA" id="ARBA00022827"/>
    </source>
</evidence>